<organism evidence="1 2">
    <name type="scientific">Microthlaspi erraticum</name>
    <dbReference type="NCBI Taxonomy" id="1685480"/>
    <lineage>
        <taxon>Eukaryota</taxon>
        <taxon>Viridiplantae</taxon>
        <taxon>Streptophyta</taxon>
        <taxon>Embryophyta</taxon>
        <taxon>Tracheophyta</taxon>
        <taxon>Spermatophyta</taxon>
        <taxon>Magnoliopsida</taxon>
        <taxon>eudicotyledons</taxon>
        <taxon>Gunneridae</taxon>
        <taxon>Pentapetalae</taxon>
        <taxon>rosids</taxon>
        <taxon>malvids</taxon>
        <taxon>Brassicales</taxon>
        <taxon>Brassicaceae</taxon>
        <taxon>Coluteocarpeae</taxon>
        <taxon>Microthlaspi</taxon>
    </lineage>
</organism>
<dbReference type="AlphaFoldDB" id="A0A6D2KCT3"/>
<dbReference type="OrthoDB" id="1742547at2759"/>
<dbReference type="InterPro" id="IPR043128">
    <property type="entry name" value="Rev_trsase/Diguanyl_cyclase"/>
</dbReference>
<comment type="caution">
    <text evidence="1">The sequence shown here is derived from an EMBL/GenBank/DDBJ whole genome shotgun (WGS) entry which is preliminary data.</text>
</comment>
<sequence length="113" mass="12874">MFPNLGEVRDEAEPRKMHIRRYLGRIPRYVVTQRGIEANPKQISAILDLPSPTSSKEIQRLTGRIAALNRFISRSTDNVSPSTNCFDQTRSSSGTKCEDAFKQLKEYLHSTTF</sequence>
<dbReference type="Gene3D" id="3.30.70.270">
    <property type="match status" value="1"/>
</dbReference>
<name>A0A6D2KCT3_9BRAS</name>
<proteinExistence type="predicted"/>
<dbReference type="EMBL" id="CACVBM020001327">
    <property type="protein sequence ID" value="CAA7045615.1"/>
    <property type="molecule type" value="Genomic_DNA"/>
</dbReference>
<dbReference type="Proteomes" id="UP000467841">
    <property type="component" value="Unassembled WGS sequence"/>
</dbReference>
<protein>
    <submittedName>
        <fullName evidence="1">Uncharacterized protein</fullName>
    </submittedName>
</protein>
<accession>A0A6D2KCT3</accession>
<gene>
    <name evidence="1" type="ORF">MERR_LOCUS32850</name>
</gene>
<evidence type="ECO:0000313" key="1">
    <source>
        <dbReference type="EMBL" id="CAA7045615.1"/>
    </source>
</evidence>
<dbReference type="InterPro" id="IPR043502">
    <property type="entry name" value="DNA/RNA_pol_sf"/>
</dbReference>
<reference evidence="1" key="1">
    <citation type="submission" date="2020-01" db="EMBL/GenBank/DDBJ databases">
        <authorList>
            <person name="Mishra B."/>
        </authorList>
    </citation>
    <scope>NUCLEOTIDE SEQUENCE [LARGE SCALE GENOMIC DNA]</scope>
</reference>
<keyword evidence="2" id="KW-1185">Reference proteome</keyword>
<evidence type="ECO:0000313" key="2">
    <source>
        <dbReference type="Proteomes" id="UP000467841"/>
    </source>
</evidence>
<dbReference type="SUPFAM" id="SSF56672">
    <property type="entry name" value="DNA/RNA polymerases"/>
    <property type="match status" value="1"/>
</dbReference>